<dbReference type="PANTHER" id="PTHR35046:SF9">
    <property type="entry name" value="RNA-DIRECTED DNA POLYMERASE"/>
    <property type="match status" value="1"/>
</dbReference>
<dbReference type="InterPro" id="IPR036397">
    <property type="entry name" value="RNaseH_sf"/>
</dbReference>
<evidence type="ECO:0000313" key="1">
    <source>
        <dbReference type="EMBL" id="KYP41962.1"/>
    </source>
</evidence>
<name>A0A151RH59_CAJCA</name>
<dbReference type="Gramene" id="C.cajan_37482.t">
    <property type="protein sequence ID" value="C.cajan_37482.t"/>
    <property type="gene ID" value="C.cajan_37482"/>
</dbReference>
<dbReference type="AlphaFoldDB" id="A0A151RH59"/>
<gene>
    <name evidence="1" type="ORF">KK1_036641</name>
</gene>
<protein>
    <submittedName>
        <fullName evidence="1">Transposon Ty3-I Gag-Pol polyprotein</fullName>
    </submittedName>
</protein>
<dbReference type="PANTHER" id="PTHR35046">
    <property type="entry name" value="ZINC KNUCKLE (CCHC-TYPE) FAMILY PROTEIN"/>
    <property type="match status" value="1"/>
</dbReference>
<reference evidence="1" key="1">
    <citation type="journal article" date="2012" name="Nat. Biotechnol.">
        <title>Draft genome sequence of pigeonpea (Cajanus cajan), an orphan legume crop of resource-poor farmers.</title>
        <authorList>
            <person name="Varshney R.K."/>
            <person name="Chen W."/>
            <person name="Li Y."/>
            <person name="Bharti A.K."/>
            <person name="Saxena R.K."/>
            <person name="Schlueter J.A."/>
            <person name="Donoghue M.T."/>
            <person name="Azam S."/>
            <person name="Fan G."/>
            <person name="Whaley A.M."/>
            <person name="Farmer A.D."/>
            <person name="Sheridan J."/>
            <person name="Iwata A."/>
            <person name="Tuteja R."/>
            <person name="Penmetsa R.V."/>
            <person name="Wu W."/>
            <person name="Upadhyaya H.D."/>
            <person name="Yang S.P."/>
            <person name="Shah T."/>
            <person name="Saxena K.B."/>
            <person name="Michael T."/>
            <person name="McCombie W.R."/>
            <person name="Yang B."/>
            <person name="Zhang G."/>
            <person name="Yang H."/>
            <person name="Wang J."/>
            <person name="Spillane C."/>
            <person name="Cook D.R."/>
            <person name="May G.D."/>
            <person name="Xu X."/>
            <person name="Jackson S.A."/>
        </authorList>
    </citation>
    <scope>NUCLEOTIDE SEQUENCE [LARGE SCALE GENOMIC DNA]</scope>
</reference>
<dbReference type="SUPFAM" id="SSF53098">
    <property type="entry name" value="Ribonuclease H-like"/>
    <property type="match status" value="1"/>
</dbReference>
<dbReference type="STRING" id="3821.A0A151RH59"/>
<dbReference type="InterPro" id="IPR012337">
    <property type="entry name" value="RNaseH-like_sf"/>
</dbReference>
<dbReference type="GO" id="GO:0003676">
    <property type="term" value="F:nucleic acid binding"/>
    <property type="evidence" value="ECO:0007669"/>
    <property type="project" value="InterPro"/>
</dbReference>
<proteinExistence type="predicted"/>
<dbReference type="Gene3D" id="3.30.420.10">
    <property type="entry name" value="Ribonuclease H-like superfamily/Ribonuclease H"/>
    <property type="match status" value="1"/>
</dbReference>
<accession>A0A151RH59</accession>
<sequence length="147" mass="17202">MLMEILEWKCDSVTKDFVVGLPRTARNSDSIWVIVDKLTKCAHFLPINKRWSLERLAQLYIREIVRLHGVSSSIISDRDPRFTSRRVNDPSHVVELDEVQVRENLTYEKRLVVVVDHKLKKLRGKSISLMRIVWDATTSEVTWEVES</sequence>
<keyword evidence="2" id="KW-1185">Reference proteome</keyword>
<dbReference type="Proteomes" id="UP000075243">
    <property type="component" value="Unassembled WGS sequence"/>
</dbReference>
<dbReference type="EMBL" id="KQ483742">
    <property type="protein sequence ID" value="KYP41962.1"/>
    <property type="molecule type" value="Genomic_DNA"/>
</dbReference>
<organism evidence="1 2">
    <name type="scientific">Cajanus cajan</name>
    <name type="common">Pigeon pea</name>
    <name type="synonym">Cajanus indicus</name>
    <dbReference type="NCBI Taxonomy" id="3821"/>
    <lineage>
        <taxon>Eukaryota</taxon>
        <taxon>Viridiplantae</taxon>
        <taxon>Streptophyta</taxon>
        <taxon>Embryophyta</taxon>
        <taxon>Tracheophyta</taxon>
        <taxon>Spermatophyta</taxon>
        <taxon>Magnoliopsida</taxon>
        <taxon>eudicotyledons</taxon>
        <taxon>Gunneridae</taxon>
        <taxon>Pentapetalae</taxon>
        <taxon>rosids</taxon>
        <taxon>fabids</taxon>
        <taxon>Fabales</taxon>
        <taxon>Fabaceae</taxon>
        <taxon>Papilionoideae</taxon>
        <taxon>50 kb inversion clade</taxon>
        <taxon>NPAAA clade</taxon>
        <taxon>indigoferoid/millettioid clade</taxon>
        <taxon>Phaseoleae</taxon>
        <taxon>Cajanus</taxon>
    </lineage>
</organism>
<evidence type="ECO:0000313" key="2">
    <source>
        <dbReference type="Proteomes" id="UP000075243"/>
    </source>
</evidence>